<name>A0AAU9WJK4_9CNID</name>
<feature type="compositionally biased region" description="Basic and acidic residues" evidence="1">
    <location>
        <begin position="52"/>
        <end position="63"/>
    </location>
</feature>
<sequence length="71" mass="8179">VDELLKIKHELTKERDEKLSEIARTFKSKVIEPSERLEKEKELKKVSSQAKSDLENKTAELRTKAGNLQSV</sequence>
<reference evidence="2 3" key="1">
    <citation type="submission" date="2022-05" db="EMBL/GenBank/DDBJ databases">
        <authorList>
            <consortium name="Genoscope - CEA"/>
            <person name="William W."/>
        </authorList>
    </citation>
    <scope>NUCLEOTIDE SEQUENCE [LARGE SCALE GENOMIC DNA]</scope>
</reference>
<protein>
    <recommendedName>
        <fullName evidence="4">Valyl-tRNA synthetase tRNA-binding arm domain-containing protein</fullName>
    </recommendedName>
</protein>
<evidence type="ECO:0000256" key="1">
    <source>
        <dbReference type="SAM" id="MobiDB-lite"/>
    </source>
</evidence>
<evidence type="ECO:0008006" key="4">
    <source>
        <dbReference type="Google" id="ProtNLM"/>
    </source>
</evidence>
<evidence type="ECO:0000313" key="2">
    <source>
        <dbReference type="EMBL" id="CAH3114790.1"/>
    </source>
</evidence>
<proteinExistence type="predicted"/>
<keyword evidence="3" id="KW-1185">Reference proteome</keyword>
<dbReference type="AlphaFoldDB" id="A0AAU9WJK4"/>
<comment type="caution">
    <text evidence="2">The sequence shown here is derived from an EMBL/GenBank/DDBJ whole genome shotgun (WGS) entry which is preliminary data.</text>
</comment>
<feature type="region of interest" description="Disordered" evidence="1">
    <location>
        <begin position="37"/>
        <end position="71"/>
    </location>
</feature>
<dbReference type="EMBL" id="CALNXJ010000014">
    <property type="protein sequence ID" value="CAH3114790.1"/>
    <property type="molecule type" value="Genomic_DNA"/>
</dbReference>
<organism evidence="2 3">
    <name type="scientific">Pocillopora meandrina</name>
    <dbReference type="NCBI Taxonomy" id="46732"/>
    <lineage>
        <taxon>Eukaryota</taxon>
        <taxon>Metazoa</taxon>
        <taxon>Cnidaria</taxon>
        <taxon>Anthozoa</taxon>
        <taxon>Hexacorallia</taxon>
        <taxon>Scleractinia</taxon>
        <taxon>Astrocoeniina</taxon>
        <taxon>Pocilloporidae</taxon>
        <taxon>Pocillopora</taxon>
    </lineage>
</organism>
<accession>A0AAU9WJK4</accession>
<evidence type="ECO:0000313" key="3">
    <source>
        <dbReference type="Proteomes" id="UP001159428"/>
    </source>
</evidence>
<dbReference type="Proteomes" id="UP001159428">
    <property type="component" value="Unassembled WGS sequence"/>
</dbReference>
<gene>
    <name evidence="2" type="ORF">PMEA_00005642</name>
</gene>
<feature type="non-terminal residue" evidence="2">
    <location>
        <position position="1"/>
    </location>
</feature>